<dbReference type="Gene3D" id="3.90.870.10">
    <property type="entry name" value="DHBP synthase"/>
    <property type="match status" value="1"/>
</dbReference>
<dbReference type="GO" id="GO:0003725">
    <property type="term" value="F:double-stranded RNA binding"/>
    <property type="evidence" value="ECO:0007669"/>
    <property type="project" value="InterPro"/>
</dbReference>
<dbReference type="GO" id="GO:0008033">
    <property type="term" value="P:tRNA processing"/>
    <property type="evidence" value="ECO:0007669"/>
    <property type="project" value="UniProtKB-KW"/>
</dbReference>
<dbReference type="GO" id="GO:0000049">
    <property type="term" value="F:tRNA binding"/>
    <property type="evidence" value="ECO:0007669"/>
    <property type="project" value="TreeGrafter"/>
</dbReference>
<dbReference type="OrthoDB" id="9814580at2"/>
<dbReference type="InterPro" id="IPR050156">
    <property type="entry name" value="TC-AMP_synthase_SUA5"/>
</dbReference>
<dbReference type="PROSITE" id="PS51163">
    <property type="entry name" value="YRDC"/>
    <property type="match status" value="1"/>
</dbReference>
<comment type="caution">
    <text evidence="13">The sequence shown here is derived from an EMBL/GenBank/DDBJ whole genome shotgun (WGS) entry which is preliminary data.</text>
</comment>
<dbReference type="RefSeq" id="WP_160346212.1">
    <property type="nucleotide sequence ID" value="NZ_WSRR01000015.1"/>
</dbReference>
<dbReference type="InterPro" id="IPR017945">
    <property type="entry name" value="DHBP_synth_RibB-like_a/b_dom"/>
</dbReference>
<evidence type="ECO:0000256" key="1">
    <source>
        <dbReference type="ARBA" id="ARBA00004496"/>
    </source>
</evidence>
<evidence type="ECO:0000256" key="5">
    <source>
        <dbReference type="ARBA" id="ARBA00022679"/>
    </source>
</evidence>
<evidence type="ECO:0000256" key="4">
    <source>
        <dbReference type="ARBA" id="ARBA00022490"/>
    </source>
</evidence>
<dbReference type="NCBIfam" id="TIGR00057">
    <property type="entry name" value="L-threonylcarbamoyladenylate synthase"/>
    <property type="match status" value="1"/>
</dbReference>
<feature type="domain" description="YrdC-like" evidence="12">
    <location>
        <begin position="3"/>
        <end position="207"/>
    </location>
</feature>
<dbReference type="PANTHER" id="PTHR17490">
    <property type="entry name" value="SUA5"/>
    <property type="match status" value="1"/>
</dbReference>
<dbReference type="EC" id="2.7.7.87" evidence="3"/>
<evidence type="ECO:0000256" key="6">
    <source>
        <dbReference type="ARBA" id="ARBA00022694"/>
    </source>
</evidence>
<name>A0A6N8JPZ9_9ACTN</name>
<comment type="subcellular location">
    <subcellularLocation>
        <location evidence="1">Cytoplasm</location>
    </subcellularLocation>
</comment>
<comment type="similarity">
    <text evidence="2">Belongs to the SUA5 family.</text>
</comment>
<dbReference type="Pfam" id="PF01300">
    <property type="entry name" value="Sua5_yciO_yrdC"/>
    <property type="match status" value="1"/>
</dbReference>
<dbReference type="SUPFAM" id="SSF55821">
    <property type="entry name" value="YrdC/RibB"/>
    <property type="match status" value="1"/>
</dbReference>
<dbReference type="AlphaFoldDB" id="A0A6N8JPZ9"/>
<dbReference type="InterPro" id="IPR006070">
    <property type="entry name" value="Sua5-like_dom"/>
</dbReference>
<gene>
    <name evidence="13" type="ORF">GKZ27_06925</name>
</gene>
<comment type="catalytic activity">
    <reaction evidence="11">
        <text>L-threonine + hydrogencarbonate + ATP = L-threonylcarbamoyladenylate + diphosphate + H2O</text>
        <dbReference type="Rhea" id="RHEA:36407"/>
        <dbReference type="ChEBI" id="CHEBI:15377"/>
        <dbReference type="ChEBI" id="CHEBI:17544"/>
        <dbReference type="ChEBI" id="CHEBI:30616"/>
        <dbReference type="ChEBI" id="CHEBI:33019"/>
        <dbReference type="ChEBI" id="CHEBI:57926"/>
        <dbReference type="ChEBI" id="CHEBI:73682"/>
        <dbReference type="EC" id="2.7.7.87"/>
    </reaction>
</comment>
<organism evidence="13 14">
    <name type="scientific">Adlercreutzia mucosicola</name>
    <dbReference type="NCBI Taxonomy" id="580026"/>
    <lineage>
        <taxon>Bacteria</taxon>
        <taxon>Bacillati</taxon>
        <taxon>Actinomycetota</taxon>
        <taxon>Coriobacteriia</taxon>
        <taxon>Eggerthellales</taxon>
        <taxon>Eggerthellaceae</taxon>
        <taxon>Adlercreutzia</taxon>
    </lineage>
</organism>
<evidence type="ECO:0000256" key="10">
    <source>
        <dbReference type="ARBA" id="ARBA00029774"/>
    </source>
</evidence>
<keyword evidence="5" id="KW-0808">Transferase</keyword>
<accession>A0A6N8JPZ9</accession>
<evidence type="ECO:0000256" key="9">
    <source>
        <dbReference type="ARBA" id="ARBA00022840"/>
    </source>
</evidence>
<evidence type="ECO:0000256" key="2">
    <source>
        <dbReference type="ARBA" id="ARBA00007663"/>
    </source>
</evidence>
<protein>
    <recommendedName>
        <fullName evidence="10">L-threonylcarbamoyladenylate synthase</fullName>
        <ecNumber evidence="3">2.7.7.87</ecNumber>
    </recommendedName>
    <alternativeName>
        <fullName evidence="10">L-threonylcarbamoyladenylate synthase</fullName>
    </alternativeName>
</protein>
<dbReference type="PANTHER" id="PTHR17490:SF16">
    <property type="entry name" value="THREONYLCARBAMOYL-AMP SYNTHASE"/>
    <property type="match status" value="1"/>
</dbReference>
<dbReference type="GO" id="GO:0061710">
    <property type="term" value="F:L-threonylcarbamoyladenylate synthase"/>
    <property type="evidence" value="ECO:0007669"/>
    <property type="project" value="UniProtKB-EC"/>
</dbReference>
<sequence length="217" mass="21940">MRMLDREQAAAALARGEAVVLPTDTVYGVGVAVGAVDDPTALFRLKGRPAGKPVAWLVAGTDELDRYGRAVPAWARGLAERFWPGGLTLVVPASDAVPPGFRSAAGTIGLRMPACDAALDLLRAVGAPLAVTSANRSGCPDTGALEHLDTALVDRTAGLYRGEAAGAATVAAPGSAFAAHASAPSSVASTVVDCTGEEPVILRQGALGLDDLKGCRS</sequence>
<keyword evidence="4" id="KW-0963">Cytoplasm</keyword>
<dbReference type="GO" id="GO:0005524">
    <property type="term" value="F:ATP binding"/>
    <property type="evidence" value="ECO:0007669"/>
    <property type="project" value="UniProtKB-KW"/>
</dbReference>
<evidence type="ECO:0000256" key="3">
    <source>
        <dbReference type="ARBA" id="ARBA00012584"/>
    </source>
</evidence>
<evidence type="ECO:0000259" key="12">
    <source>
        <dbReference type="PROSITE" id="PS51163"/>
    </source>
</evidence>
<evidence type="ECO:0000256" key="7">
    <source>
        <dbReference type="ARBA" id="ARBA00022695"/>
    </source>
</evidence>
<keyword evidence="7" id="KW-0548">Nucleotidyltransferase</keyword>
<keyword evidence="9" id="KW-0067">ATP-binding</keyword>
<evidence type="ECO:0000256" key="11">
    <source>
        <dbReference type="ARBA" id="ARBA00048366"/>
    </source>
</evidence>
<dbReference type="EMBL" id="WSRR01000015">
    <property type="protein sequence ID" value="MVX61184.1"/>
    <property type="molecule type" value="Genomic_DNA"/>
</dbReference>
<proteinExistence type="inferred from homology"/>
<keyword evidence="6" id="KW-0819">tRNA processing</keyword>
<keyword evidence="14" id="KW-1185">Reference proteome</keyword>
<keyword evidence="8" id="KW-0547">Nucleotide-binding</keyword>
<reference evidence="13 14" key="1">
    <citation type="submission" date="2019-12" db="EMBL/GenBank/DDBJ databases">
        <title>Microbes associate with the intestines of laboratory mice.</title>
        <authorList>
            <person name="Navarre W."/>
            <person name="Wong E."/>
        </authorList>
    </citation>
    <scope>NUCLEOTIDE SEQUENCE [LARGE SCALE GENOMIC DNA]</scope>
    <source>
        <strain evidence="13 14">NM66_B29</strain>
    </source>
</reference>
<dbReference type="GO" id="GO:0006450">
    <property type="term" value="P:regulation of translational fidelity"/>
    <property type="evidence" value="ECO:0007669"/>
    <property type="project" value="TreeGrafter"/>
</dbReference>
<evidence type="ECO:0000313" key="13">
    <source>
        <dbReference type="EMBL" id="MVX61184.1"/>
    </source>
</evidence>
<dbReference type="GO" id="GO:0005737">
    <property type="term" value="C:cytoplasm"/>
    <property type="evidence" value="ECO:0007669"/>
    <property type="project" value="UniProtKB-SubCell"/>
</dbReference>
<dbReference type="Proteomes" id="UP000463388">
    <property type="component" value="Unassembled WGS sequence"/>
</dbReference>
<evidence type="ECO:0000256" key="8">
    <source>
        <dbReference type="ARBA" id="ARBA00022741"/>
    </source>
</evidence>
<evidence type="ECO:0000313" key="14">
    <source>
        <dbReference type="Proteomes" id="UP000463388"/>
    </source>
</evidence>